<evidence type="ECO:0000256" key="1">
    <source>
        <dbReference type="ARBA" id="ARBA00004651"/>
    </source>
</evidence>
<keyword evidence="4 6" id="KW-1133">Transmembrane helix</keyword>
<keyword evidence="2" id="KW-1003">Cell membrane</keyword>
<dbReference type="RefSeq" id="WP_380016878.1">
    <property type="nucleotide sequence ID" value="NZ_JADIKI010000021.1"/>
</dbReference>
<dbReference type="Pfam" id="PF05231">
    <property type="entry name" value="MASE1"/>
    <property type="match status" value="1"/>
</dbReference>
<evidence type="ECO:0000256" key="4">
    <source>
        <dbReference type="ARBA" id="ARBA00022989"/>
    </source>
</evidence>
<dbReference type="Proteomes" id="UP001620409">
    <property type="component" value="Unassembled WGS sequence"/>
</dbReference>
<feature type="transmembrane region" description="Helical" evidence="6">
    <location>
        <begin position="41"/>
        <end position="67"/>
    </location>
</feature>
<feature type="transmembrane region" description="Helical" evidence="6">
    <location>
        <begin position="269"/>
        <end position="290"/>
    </location>
</feature>
<keyword evidence="5 6" id="KW-0472">Membrane</keyword>
<feature type="transmembrane region" description="Helical" evidence="6">
    <location>
        <begin position="160"/>
        <end position="177"/>
    </location>
</feature>
<name>A0ABW8IEF5_9GAMM</name>
<evidence type="ECO:0000256" key="3">
    <source>
        <dbReference type="ARBA" id="ARBA00022692"/>
    </source>
</evidence>
<dbReference type="EMBL" id="JADIKI010000021">
    <property type="protein sequence ID" value="MFK2853553.1"/>
    <property type="molecule type" value="Genomic_DNA"/>
</dbReference>
<proteinExistence type="predicted"/>
<evidence type="ECO:0000256" key="6">
    <source>
        <dbReference type="SAM" id="Phobius"/>
    </source>
</evidence>
<feature type="transmembrane region" description="Helical" evidence="6">
    <location>
        <begin position="243"/>
        <end position="262"/>
    </location>
</feature>
<protein>
    <submittedName>
        <fullName evidence="8">MASE1 domain-containing protein</fullName>
    </submittedName>
</protein>
<gene>
    <name evidence="8" type="ORF">ISP18_02945</name>
</gene>
<evidence type="ECO:0000256" key="2">
    <source>
        <dbReference type="ARBA" id="ARBA00022475"/>
    </source>
</evidence>
<organism evidence="8 9">
    <name type="scientific">Dyella humi</name>
    <dbReference type="NCBI Taxonomy" id="1770547"/>
    <lineage>
        <taxon>Bacteria</taxon>
        <taxon>Pseudomonadati</taxon>
        <taxon>Pseudomonadota</taxon>
        <taxon>Gammaproteobacteria</taxon>
        <taxon>Lysobacterales</taxon>
        <taxon>Rhodanobacteraceae</taxon>
        <taxon>Dyella</taxon>
    </lineage>
</organism>
<evidence type="ECO:0000256" key="5">
    <source>
        <dbReference type="ARBA" id="ARBA00023136"/>
    </source>
</evidence>
<dbReference type="InterPro" id="IPR007895">
    <property type="entry name" value="MASE1"/>
</dbReference>
<evidence type="ECO:0000313" key="8">
    <source>
        <dbReference type="EMBL" id="MFK2853553.1"/>
    </source>
</evidence>
<feature type="domain" description="MASE1" evidence="7">
    <location>
        <begin position="15"/>
        <end position="295"/>
    </location>
</feature>
<evidence type="ECO:0000259" key="7">
    <source>
        <dbReference type="Pfam" id="PF05231"/>
    </source>
</evidence>
<feature type="transmembrane region" description="Helical" evidence="6">
    <location>
        <begin position="79"/>
        <end position="97"/>
    </location>
</feature>
<accession>A0ABW8IEF5</accession>
<keyword evidence="3 6" id="KW-0812">Transmembrane</keyword>
<sequence length="552" mass="61443">MLKSIAENKWLRQVAVFVAYGAIFALLRPNSNGIWHITSGLRLSCLLLLPYRYWPALALAELGPLIYYNSPEQAPFGQMWWIGNSIPAILYAMPVVAWCKRRLGLFPSKHLIRAKALLICIALAAAVWTATVVPVLLVVVQPTGTPNPYHFHSIEIVQLFLGRYAGILTILPIALALKLQRPQPLRARLVSWAGNRLVQESIVLLLPTLAVLYWANRHAPVEIKPVIHMTMFLPAAWLTMKHGWRAAAIGTAAAISCIFLGMESRVDDLDVIGAQAFIAFSATCLFALGVRVTMQNAAEEQEQISAKTAVKVAQQGMYLCELRMRQAAQTLEQIGGTLQLTQTRLLNRFKHILPPMEGQTYYKQMATTQSQVYQLVESMHPSAWRERGLPAALRETIGRSLDGADIAYRFELQGRGLSQLSSGVHAAIYRLACEAVVYVFAQQAWLTITISLRGGFTHGQRWAVLRVEGYTDHAEADLPMQKKQESQHLAAKLGANSLGVMAMRDYARLYNGELHTLTQTNVFRVTALMHDVSQRVPESLATSPASLELYIR</sequence>
<feature type="transmembrane region" description="Helical" evidence="6">
    <location>
        <begin position="12"/>
        <end position="29"/>
    </location>
</feature>
<comment type="caution">
    <text evidence="8">The sequence shown here is derived from an EMBL/GenBank/DDBJ whole genome shotgun (WGS) entry which is preliminary data.</text>
</comment>
<keyword evidence="9" id="KW-1185">Reference proteome</keyword>
<comment type="subcellular location">
    <subcellularLocation>
        <location evidence="1">Cell membrane</location>
        <topology evidence="1">Multi-pass membrane protein</topology>
    </subcellularLocation>
</comment>
<evidence type="ECO:0000313" key="9">
    <source>
        <dbReference type="Proteomes" id="UP001620409"/>
    </source>
</evidence>
<reference evidence="8 9" key="1">
    <citation type="submission" date="2020-10" db="EMBL/GenBank/DDBJ databases">
        <title>Phylogeny of dyella-like bacteria.</title>
        <authorList>
            <person name="Fu J."/>
        </authorList>
    </citation>
    <scope>NUCLEOTIDE SEQUENCE [LARGE SCALE GENOMIC DNA]</scope>
    <source>
        <strain evidence="8 9">DHG40</strain>
    </source>
</reference>
<feature type="transmembrane region" description="Helical" evidence="6">
    <location>
        <begin position="117"/>
        <end position="140"/>
    </location>
</feature>